<organism evidence="2 3">
    <name type="scientific">Zingiber officinale</name>
    <name type="common">Ginger</name>
    <name type="synonym">Amomum zingiber</name>
    <dbReference type="NCBI Taxonomy" id="94328"/>
    <lineage>
        <taxon>Eukaryota</taxon>
        <taxon>Viridiplantae</taxon>
        <taxon>Streptophyta</taxon>
        <taxon>Embryophyta</taxon>
        <taxon>Tracheophyta</taxon>
        <taxon>Spermatophyta</taxon>
        <taxon>Magnoliopsida</taxon>
        <taxon>Liliopsida</taxon>
        <taxon>Zingiberales</taxon>
        <taxon>Zingiberaceae</taxon>
        <taxon>Zingiber</taxon>
    </lineage>
</organism>
<evidence type="ECO:0000313" key="2">
    <source>
        <dbReference type="EMBL" id="KAG6529182.1"/>
    </source>
</evidence>
<dbReference type="EMBL" id="JACMSC010000003">
    <property type="protein sequence ID" value="KAG6529182.1"/>
    <property type="molecule type" value="Genomic_DNA"/>
</dbReference>
<keyword evidence="1" id="KW-1133">Transmembrane helix</keyword>
<evidence type="ECO:0000313" key="3">
    <source>
        <dbReference type="Proteomes" id="UP000734854"/>
    </source>
</evidence>
<dbReference type="AlphaFoldDB" id="A0A8J5HXY3"/>
<keyword evidence="1" id="KW-0812">Transmembrane</keyword>
<dbReference type="Proteomes" id="UP000734854">
    <property type="component" value="Unassembled WGS sequence"/>
</dbReference>
<gene>
    <name evidence="2" type="ORF">ZIOFF_011378</name>
</gene>
<dbReference type="PANTHER" id="PTHR35483">
    <property type="entry name" value="NUCLEUSENVELOPE PROTEIN"/>
    <property type="match status" value="1"/>
</dbReference>
<dbReference type="GO" id="GO:0009507">
    <property type="term" value="C:chloroplast"/>
    <property type="evidence" value="ECO:0007669"/>
    <property type="project" value="TreeGrafter"/>
</dbReference>
<feature type="transmembrane region" description="Helical" evidence="1">
    <location>
        <begin position="148"/>
        <end position="176"/>
    </location>
</feature>
<comment type="caution">
    <text evidence="2">The sequence shown here is derived from an EMBL/GenBank/DDBJ whole genome shotgun (WGS) entry which is preliminary data.</text>
</comment>
<evidence type="ECO:0000256" key="1">
    <source>
        <dbReference type="SAM" id="Phobius"/>
    </source>
</evidence>
<name>A0A8J5HXY3_ZINOF</name>
<keyword evidence="3" id="KW-1185">Reference proteome</keyword>
<dbReference type="PANTHER" id="PTHR35483:SF1">
    <property type="entry name" value="GLYCINE-RICH PROTEIN-RELATED"/>
    <property type="match status" value="1"/>
</dbReference>
<protein>
    <submittedName>
        <fullName evidence="2">Uncharacterized protein</fullName>
    </submittedName>
</protein>
<proteinExistence type="predicted"/>
<reference evidence="2 3" key="1">
    <citation type="submission" date="2020-08" db="EMBL/GenBank/DDBJ databases">
        <title>Plant Genome Project.</title>
        <authorList>
            <person name="Zhang R.-G."/>
        </authorList>
    </citation>
    <scope>NUCLEOTIDE SEQUENCE [LARGE SCALE GENOMIC DNA]</scope>
    <source>
        <tissue evidence="2">Rhizome</tissue>
    </source>
</reference>
<sequence>MNAVQSIFHTTGGIVLNGVKMKSVENLCSACPCLKASRLPPSVSFRFQQDKLHLRLIFNPLKNKRCASVLTFGKKGDSLSENEELPKKPGNNFRKELTVQDVLREYEKEKQSNGSGSHRKSFWAFWDRGDGSSGLNGEGFQVEELVQVIMAIIGVIFLIQFSDIIFFILLGVQYILITKGQELSLLARDYIRYLLGAKASARLIRTMDKWSRYAKALSGRGL</sequence>
<accession>A0A8J5HXY3</accession>
<keyword evidence="1" id="KW-0472">Membrane</keyword>